<dbReference type="InterPro" id="IPR027073">
    <property type="entry name" value="5_3_exoribonuclease"/>
</dbReference>
<evidence type="ECO:0000256" key="3">
    <source>
        <dbReference type="ARBA" id="ARBA00022722"/>
    </source>
</evidence>
<proteinExistence type="inferred from homology"/>
<keyword evidence="4" id="KW-0378">Hydrolase</keyword>
<feature type="region of interest" description="Disordered" evidence="6">
    <location>
        <begin position="237"/>
        <end position="298"/>
    </location>
</feature>
<evidence type="ECO:0000256" key="5">
    <source>
        <dbReference type="ARBA" id="ARBA00022839"/>
    </source>
</evidence>
<dbReference type="PANTHER" id="PTHR12341">
    <property type="entry name" value="5'-&gt;3' EXORIBONUCLEASE"/>
    <property type="match status" value="1"/>
</dbReference>
<evidence type="ECO:0000313" key="9">
    <source>
        <dbReference type="Proteomes" id="UP000261380"/>
    </source>
</evidence>
<organism evidence="8 9">
    <name type="scientific">Xiphophorus couchianus</name>
    <name type="common">Monterrey platyfish</name>
    <dbReference type="NCBI Taxonomy" id="32473"/>
    <lineage>
        <taxon>Eukaryota</taxon>
        <taxon>Metazoa</taxon>
        <taxon>Chordata</taxon>
        <taxon>Craniata</taxon>
        <taxon>Vertebrata</taxon>
        <taxon>Euteleostomi</taxon>
        <taxon>Actinopterygii</taxon>
        <taxon>Neopterygii</taxon>
        <taxon>Teleostei</taxon>
        <taxon>Neoteleostei</taxon>
        <taxon>Acanthomorphata</taxon>
        <taxon>Ovalentaria</taxon>
        <taxon>Atherinomorphae</taxon>
        <taxon>Cyprinodontiformes</taxon>
        <taxon>Poeciliidae</taxon>
        <taxon>Poeciliinae</taxon>
        <taxon>Xiphophorus</taxon>
    </lineage>
</organism>
<reference evidence="8" key="2">
    <citation type="submission" date="2025-09" db="UniProtKB">
        <authorList>
            <consortium name="Ensembl"/>
        </authorList>
    </citation>
    <scope>IDENTIFICATION</scope>
</reference>
<dbReference type="AlphaFoldDB" id="A0A3B5KLG6"/>
<evidence type="ECO:0000256" key="6">
    <source>
        <dbReference type="SAM" id="MobiDB-lite"/>
    </source>
</evidence>
<dbReference type="GO" id="GO:0006397">
    <property type="term" value="P:mRNA processing"/>
    <property type="evidence" value="ECO:0007669"/>
    <property type="project" value="UniProtKB-KW"/>
</dbReference>
<evidence type="ECO:0000259" key="7">
    <source>
        <dbReference type="Pfam" id="PF17846"/>
    </source>
</evidence>
<comment type="similarity">
    <text evidence="1">Belongs to the 5'-3' exonuclease family. XRN2/RAT1 subfamily.</text>
</comment>
<accession>A0A3B5KLG6</accession>
<dbReference type="GeneTree" id="ENSGT00670000098098"/>
<sequence>MFSEFEKDTKPFKPLEQLMGVFPAASGNFLPPTWRNLMMSADSSIIDFYPDDFAIDLNGKKYAWQGVALLPFVDERRLRAALADVYPDLTPEEGETRSPHLVGRGHLVGRAALRLFQEAPVPAELCHGIQGTLNLDDNPILPDETVKSPVPLLRDISLNSSIKDPQFAEGFVFKAVLLPGAKMPSKVLKPEDYERGARGPWRPQLGFNPNRQQAHLDQAGFRALGVWAAERLRARCSRPAQRPWTRSERTRETNLGSWADCRAGQAARAQRAGRQAPPRSGPAAPAAPPPRHGPRPGN</sequence>
<dbReference type="GO" id="GO:0000956">
    <property type="term" value="P:nuclear-transcribed mRNA catabolic process"/>
    <property type="evidence" value="ECO:0007669"/>
    <property type="project" value="TreeGrafter"/>
</dbReference>
<evidence type="ECO:0000256" key="1">
    <source>
        <dbReference type="ARBA" id="ARBA00006994"/>
    </source>
</evidence>
<dbReference type="GO" id="GO:0004534">
    <property type="term" value="F:5'-3' RNA exonuclease activity"/>
    <property type="evidence" value="ECO:0007669"/>
    <property type="project" value="TreeGrafter"/>
</dbReference>
<dbReference type="GO" id="GO:0005634">
    <property type="term" value="C:nucleus"/>
    <property type="evidence" value="ECO:0007669"/>
    <property type="project" value="TreeGrafter"/>
</dbReference>
<dbReference type="Gene3D" id="1.25.40.1050">
    <property type="match status" value="1"/>
</dbReference>
<feature type="compositionally biased region" description="Low complexity" evidence="6">
    <location>
        <begin position="262"/>
        <end position="284"/>
    </location>
</feature>
<dbReference type="STRING" id="32473.ENSXCOP00000000948"/>
<dbReference type="InterPro" id="IPR041412">
    <property type="entry name" value="Xrn1_helical"/>
</dbReference>
<keyword evidence="3" id="KW-0540">Nuclease</keyword>
<keyword evidence="9" id="KW-1185">Reference proteome</keyword>
<keyword evidence="5" id="KW-0269">Exonuclease</keyword>
<evidence type="ECO:0000313" key="8">
    <source>
        <dbReference type="Ensembl" id="ENSXCOP00000000948.1"/>
    </source>
</evidence>
<dbReference type="Ensembl" id="ENSXCOT00000000960.1">
    <property type="protein sequence ID" value="ENSXCOP00000000948.1"/>
    <property type="gene ID" value="ENSXCOG00000000783.1"/>
</dbReference>
<dbReference type="GO" id="GO:0003723">
    <property type="term" value="F:RNA binding"/>
    <property type="evidence" value="ECO:0007669"/>
    <property type="project" value="TreeGrafter"/>
</dbReference>
<dbReference type="Proteomes" id="UP000261380">
    <property type="component" value="Unplaced"/>
</dbReference>
<feature type="compositionally biased region" description="Pro residues" evidence="6">
    <location>
        <begin position="285"/>
        <end position="298"/>
    </location>
</feature>
<dbReference type="PANTHER" id="PTHR12341:SF41">
    <property type="entry name" value="5'-3' EXORIBONUCLEASE 2"/>
    <property type="match status" value="1"/>
</dbReference>
<name>A0A3B5KLG6_9TELE</name>
<feature type="domain" description="Xrn1 helical" evidence="7">
    <location>
        <begin position="4"/>
        <end position="192"/>
    </location>
</feature>
<dbReference type="FunFam" id="1.25.40.1050:FF:000002">
    <property type="entry name" value="5'-3' exoribonuclease"/>
    <property type="match status" value="1"/>
</dbReference>
<dbReference type="Pfam" id="PF17846">
    <property type="entry name" value="XRN_M"/>
    <property type="match status" value="1"/>
</dbReference>
<keyword evidence="2" id="KW-0507">mRNA processing</keyword>
<protein>
    <recommendedName>
        <fullName evidence="7">Xrn1 helical domain-containing protein</fullName>
    </recommendedName>
</protein>
<evidence type="ECO:0000256" key="4">
    <source>
        <dbReference type="ARBA" id="ARBA00022801"/>
    </source>
</evidence>
<reference evidence="8" key="1">
    <citation type="submission" date="2025-08" db="UniProtKB">
        <authorList>
            <consortium name="Ensembl"/>
        </authorList>
    </citation>
    <scope>IDENTIFICATION</scope>
</reference>
<evidence type="ECO:0000256" key="2">
    <source>
        <dbReference type="ARBA" id="ARBA00022664"/>
    </source>
</evidence>